<feature type="transmembrane region" description="Helical" evidence="1">
    <location>
        <begin position="64"/>
        <end position="81"/>
    </location>
</feature>
<feature type="non-terminal residue" evidence="2">
    <location>
        <position position="140"/>
    </location>
</feature>
<dbReference type="EMBL" id="BARW01021367">
    <property type="protein sequence ID" value="GAI88385.1"/>
    <property type="molecule type" value="Genomic_DNA"/>
</dbReference>
<gene>
    <name evidence="2" type="ORF">S12H4_35898</name>
</gene>
<organism evidence="2">
    <name type="scientific">marine sediment metagenome</name>
    <dbReference type="NCBI Taxonomy" id="412755"/>
    <lineage>
        <taxon>unclassified sequences</taxon>
        <taxon>metagenomes</taxon>
        <taxon>ecological metagenomes</taxon>
    </lineage>
</organism>
<feature type="transmembrane region" description="Helical" evidence="1">
    <location>
        <begin position="118"/>
        <end position="136"/>
    </location>
</feature>
<feature type="transmembrane region" description="Helical" evidence="1">
    <location>
        <begin position="7"/>
        <end position="27"/>
    </location>
</feature>
<reference evidence="2" key="1">
    <citation type="journal article" date="2014" name="Front. Microbiol.">
        <title>High frequency of phylogenetically diverse reductive dehalogenase-homologous genes in deep subseafloor sedimentary metagenomes.</title>
        <authorList>
            <person name="Kawai M."/>
            <person name="Futagami T."/>
            <person name="Toyoda A."/>
            <person name="Takaki Y."/>
            <person name="Nishi S."/>
            <person name="Hori S."/>
            <person name="Arai W."/>
            <person name="Tsubouchi T."/>
            <person name="Morono Y."/>
            <person name="Uchiyama I."/>
            <person name="Ito T."/>
            <person name="Fujiyama A."/>
            <person name="Inagaki F."/>
            <person name="Takami H."/>
        </authorList>
    </citation>
    <scope>NUCLEOTIDE SEQUENCE</scope>
    <source>
        <strain evidence="2">Expedition CK06-06</strain>
    </source>
</reference>
<evidence type="ECO:0000313" key="2">
    <source>
        <dbReference type="EMBL" id="GAI88385.1"/>
    </source>
</evidence>
<keyword evidence="1" id="KW-1133">Transmembrane helix</keyword>
<keyword evidence="1" id="KW-0472">Membrane</keyword>
<keyword evidence="1" id="KW-0812">Transmembrane</keyword>
<name>X1TLD5_9ZZZZ</name>
<feature type="transmembrane region" description="Helical" evidence="1">
    <location>
        <begin position="93"/>
        <end position="112"/>
    </location>
</feature>
<dbReference type="AlphaFoldDB" id="X1TLD5"/>
<comment type="caution">
    <text evidence="2">The sequence shown here is derived from an EMBL/GenBank/DDBJ whole genome shotgun (WGS) entry which is preliminary data.</text>
</comment>
<evidence type="ECO:0000256" key="1">
    <source>
        <dbReference type="SAM" id="Phobius"/>
    </source>
</evidence>
<protein>
    <submittedName>
        <fullName evidence="2">Uncharacterized protein</fullName>
    </submittedName>
</protein>
<accession>X1TLD5</accession>
<proteinExistence type="predicted"/>
<sequence length="140" mass="15642">MKMTQLIKSIIAVGIGIFMLIGAPILVQISLENLLIELEIAALAEPKYTSGIILFNFFYPLWRALGYVAGIVLLTMVPSIYKGKEWTMKVELTAYSIPAVSGMFMFLPYISFVGGFPIPMMISFVGLLGYWSVILFHKHD</sequence>